<sequence>MVLMVERNRGEHLIRRFARRGNEPHPRDVKIASLKQWIQELEFSQLEQDSSAEEPETESNSLGRWVRGQPIIWDIGDVKEEYPFVNKYPSFQEEPIVLVEEESCPVYDTDNEEESLSVYDTDIEDVIEEEEGFVGKGGFGGEEDNIEDFVVVANDLCSSMSKLFEVLILRNTLIQNHTS</sequence>
<accession>A0A6L2MKE6</accession>
<dbReference type="EMBL" id="BKCJ010006888">
    <property type="protein sequence ID" value="GEU74458.1"/>
    <property type="molecule type" value="Genomic_DNA"/>
</dbReference>
<comment type="caution">
    <text evidence="1">The sequence shown here is derived from an EMBL/GenBank/DDBJ whole genome shotgun (WGS) entry which is preliminary data.</text>
</comment>
<protein>
    <submittedName>
        <fullName evidence="1">Uncharacterized protein</fullName>
    </submittedName>
</protein>
<organism evidence="1">
    <name type="scientific">Tanacetum cinerariifolium</name>
    <name type="common">Dalmatian daisy</name>
    <name type="synonym">Chrysanthemum cinerariifolium</name>
    <dbReference type="NCBI Taxonomy" id="118510"/>
    <lineage>
        <taxon>Eukaryota</taxon>
        <taxon>Viridiplantae</taxon>
        <taxon>Streptophyta</taxon>
        <taxon>Embryophyta</taxon>
        <taxon>Tracheophyta</taxon>
        <taxon>Spermatophyta</taxon>
        <taxon>Magnoliopsida</taxon>
        <taxon>eudicotyledons</taxon>
        <taxon>Gunneridae</taxon>
        <taxon>Pentapetalae</taxon>
        <taxon>asterids</taxon>
        <taxon>campanulids</taxon>
        <taxon>Asterales</taxon>
        <taxon>Asteraceae</taxon>
        <taxon>Asteroideae</taxon>
        <taxon>Anthemideae</taxon>
        <taxon>Anthemidinae</taxon>
        <taxon>Tanacetum</taxon>
    </lineage>
</organism>
<name>A0A6L2MKE6_TANCI</name>
<gene>
    <name evidence="1" type="ORF">Tci_046436</name>
</gene>
<dbReference type="AlphaFoldDB" id="A0A6L2MKE6"/>
<reference evidence="1" key="1">
    <citation type="journal article" date="2019" name="Sci. Rep.">
        <title>Draft genome of Tanacetum cinerariifolium, the natural source of mosquito coil.</title>
        <authorList>
            <person name="Yamashiro T."/>
            <person name="Shiraishi A."/>
            <person name="Satake H."/>
            <person name="Nakayama K."/>
        </authorList>
    </citation>
    <scope>NUCLEOTIDE SEQUENCE</scope>
</reference>
<proteinExistence type="predicted"/>
<evidence type="ECO:0000313" key="1">
    <source>
        <dbReference type="EMBL" id="GEU74458.1"/>
    </source>
</evidence>